<evidence type="ECO:0000313" key="4">
    <source>
        <dbReference type="EMBL" id="SEJ57464.1"/>
    </source>
</evidence>
<dbReference type="AlphaFoldDB" id="A0A1H6ZZ41"/>
<dbReference type="GO" id="GO:0015288">
    <property type="term" value="F:porin activity"/>
    <property type="evidence" value="ECO:0007669"/>
    <property type="project" value="TreeGrafter"/>
</dbReference>
<dbReference type="GO" id="GO:0016020">
    <property type="term" value="C:membrane"/>
    <property type="evidence" value="ECO:0007669"/>
    <property type="project" value="InterPro"/>
</dbReference>
<keyword evidence="2" id="KW-0813">Transport</keyword>
<evidence type="ECO:0000256" key="2">
    <source>
        <dbReference type="ARBA" id="ARBA00022448"/>
    </source>
</evidence>
<protein>
    <submittedName>
        <fullName evidence="4">Outer membrane porin, OprD family</fullName>
    </submittedName>
</protein>
<dbReference type="STRING" id="170623.SAMN04244579_04832"/>
<dbReference type="PANTHER" id="PTHR34596:SF2">
    <property type="entry name" value="CHITOPORIN"/>
    <property type="match status" value="1"/>
</dbReference>
<proteinExistence type="inferred from homology"/>
<evidence type="ECO:0000313" key="5">
    <source>
        <dbReference type="Proteomes" id="UP000199005"/>
    </source>
</evidence>
<name>A0A1H6ZZ41_9GAMM</name>
<dbReference type="Proteomes" id="UP000199005">
    <property type="component" value="Unassembled WGS sequence"/>
</dbReference>
<evidence type="ECO:0000256" key="3">
    <source>
        <dbReference type="ARBA" id="ARBA00022729"/>
    </source>
</evidence>
<dbReference type="EMBL" id="FNYO01000186">
    <property type="protein sequence ID" value="SEJ57464.1"/>
    <property type="molecule type" value="Genomic_DNA"/>
</dbReference>
<feature type="non-terminal residue" evidence="4">
    <location>
        <position position="103"/>
    </location>
</feature>
<evidence type="ECO:0000256" key="1">
    <source>
        <dbReference type="ARBA" id="ARBA00009075"/>
    </source>
</evidence>
<gene>
    <name evidence="4" type="ORF">SAMN04244579_04832</name>
</gene>
<dbReference type="PANTHER" id="PTHR34596">
    <property type="entry name" value="CHITOPORIN"/>
    <property type="match status" value="1"/>
</dbReference>
<organism evidence="4 5">
    <name type="scientific">Azotobacter beijerinckii</name>
    <dbReference type="NCBI Taxonomy" id="170623"/>
    <lineage>
        <taxon>Bacteria</taxon>
        <taxon>Pseudomonadati</taxon>
        <taxon>Pseudomonadota</taxon>
        <taxon>Gammaproteobacteria</taxon>
        <taxon>Pseudomonadales</taxon>
        <taxon>Pseudomonadaceae</taxon>
        <taxon>Azotobacter</taxon>
    </lineage>
</organism>
<dbReference type="Pfam" id="PF03573">
    <property type="entry name" value="OprD"/>
    <property type="match status" value="1"/>
</dbReference>
<dbReference type="Gene3D" id="2.40.160.10">
    <property type="entry name" value="Porin"/>
    <property type="match status" value="1"/>
</dbReference>
<dbReference type="InterPro" id="IPR023614">
    <property type="entry name" value="Porin_dom_sf"/>
</dbReference>
<keyword evidence="3" id="KW-0732">Signal</keyword>
<comment type="similarity">
    <text evidence="1">Belongs to the outer membrane porin (Opr) (TC 1.B.25) family.</text>
</comment>
<dbReference type="InterPro" id="IPR005318">
    <property type="entry name" value="OM_porin_bac"/>
</dbReference>
<accession>A0A1H6ZZ41</accession>
<reference evidence="4 5" key="1">
    <citation type="submission" date="2016-10" db="EMBL/GenBank/DDBJ databases">
        <authorList>
            <person name="de Groot N.N."/>
        </authorList>
    </citation>
    <scope>NUCLEOTIDE SEQUENCE [LARGE SCALE GENOMIC DNA]</scope>
    <source>
        <strain evidence="4 5">DSM 1041</strain>
    </source>
</reference>
<sequence length="103" mass="11088">MNNKNDSSHPGSLAFALPLAFAGLLPGAPVLAGFLEDGRGTLTLRNFYIHRNFVEDSATRSKAEEWTQSFILDLQSGYTEGPVGFGIDMLGLWSVKLDGGRGT</sequence>